<evidence type="ECO:0000256" key="4">
    <source>
        <dbReference type="ARBA" id="ARBA00022989"/>
    </source>
</evidence>
<keyword evidence="12" id="KW-1185">Reference proteome</keyword>
<dbReference type="Gene3D" id="1.10.287.70">
    <property type="match status" value="1"/>
</dbReference>
<proteinExistence type="predicted"/>
<keyword evidence="6 9" id="KW-0472">Membrane</keyword>
<evidence type="ECO:0000256" key="5">
    <source>
        <dbReference type="ARBA" id="ARBA00023065"/>
    </source>
</evidence>
<evidence type="ECO:0000256" key="7">
    <source>
        <dbReference type="ARBA" id="ARBA00023303"/>
    </source>
</evidence>
<evidence type="ECO:0000256" key="1">
    <source>
        <dbReference type="ARBA" id="ARBA00004141"/>
    </source>
</evidence>
<feature type="transmembrane region" description="Helical" evidence="9">
    <location>
        <begin position="12"/>
        <end position="32"/>
    </location>
</feature>
<comment type="caution">
    <text evidence="11">The sequence shown here is derived from an EMBL/GenBank/DDBJ whole genome shotgun (WGS) entry which is preliminary data.</text>
</comment>
<feature type="transmembrane region" description="Helical" evidence="9">
    <location>
        <begin position="176"/>
        <end position="197"/>
    </location>
</feature>
<dbReference type="SUPFAM" id="SSF81324">
    <property type="entry name" value="Voltage-gated potassium channels"/>
    <property type="match status" value="1"/>
</dbReference>
<dbReference type="GO" id="GO:0008076">
    <property type="term" value="C:voltage-gated potassium channel complex"/>
    <property type="evidence" value="ECO:0007669"/>
    <property type="project" value="InterPro"/>
</dbReference>
<accession>A0A938YIF5</accession>
<gene>
    <name evidence="11" type="ORF">JL107_17675</name>
</gene>
<name>A0A938YIF5_9ACTN</name>
<dbReference type="Gene3D" id="1.20.120.350">
    <property type="entry name" value="Voltage-gated potassium channels. Chain C"/>
    <property type="match status" value="1"/>
</dbReference>
<keyword evidence="5" id="KW-0406">Ion transport</keyword>
<organism evidence="11 12">
    <name type="scientific">Nakamurella flavida</name>
    <dbReference type="NCBI Taxonomy" id="363630"/>
    <lineage>
        <taxon>Bacteria</taxon>
        <taxon>Bacillati</taxon>
        <taxon>Actinomycetota</taxon>
        <taxon>Actinomycetes</taxon>
        <taxon>Nakamurellales</taxon>
        <taxon>Nakamurellaceae</taxon>
        <taxon>Nakamurella</taxon>
    </lineage>
</organism>
<evidence type="ECO:0000313" key="11">
    <source>
        <dbReference type="EMBL" id="MBM9478281.1"/>
    </source>
</evidence>
<dbReference type="Pfam" id="PF07885">
    <property type="entry name" value="Ion_trans_2"/>
    <property type="match status" value="1"/>
</dbReference>
<keyword evidence="7 11" id="KW-0407">Ion channel</keyword>
<feature type="domain" description="Potassium channel" evidence="10">
    <location>
        <begin position="125"/>
        <end position="201"/>
    </location>
</feature>
<dbReference type="RefSeq" id="WP_205258396.1">
    <property type="nucleotide sequence ID" value="NZ_BAAAPV010000006.1"/>
</dbReference>
<feature type="region of interest" description="Disordered" evidence="8">
    <location>
        <begin position="234"/>
        <end position="256"/>
    </location>
</feature>
<dbReference type="GO" id="GO:0005249">
    <property type="term" value="F:voltage-gated potassium channel activity"/>
    <property type="evidence" value="ECO:0007669"/>
    <property type="project" value="InterPro"/>
</dbReference>
<keyword evidence="4 9" id="KW-1133">Transmembrane helix</keyword>
<dbReference type="AlphaFoldDB" id="A0A938YIF5"/>
<evidence type="ECO:0000256" key="9">
    <source>
        <dbReference type="SAM" id="Phobius"/>
    </source>
</evidence>
<sequence length="256" mass="28057">MTPSERWQQRTEWPLIGIALAFLVAYAVPIVQPSVSARVVHLCDVVVVVSWLLFAADYLIRLVLAERKWRFVRSNIVDLAVIALPLLRPLRLLRLIALLSVINRSAANNLRGRVVVYVTGGALLMLLCARLAVTAEERNVPDANILDFGDGIWWAITTMTTVGYGDHYPVTTTGRFVAAALMVGGIALLGVITATLASWMVERVREGNDADQAATRSQIDQLTARIEDLHRELREQRPAPVGVEADVAAGPGHAPR</sequence>
<dbReference type="Gene3D" id="1.20.5.110">
    <property type="match status" value="1"/>
</dbReference>
<evidence type="ECO:0000256" key="6">
    <source>
        <dbReference type="ARBA" id="ARBA00023136"/>
    </source>
</evidence>
<evidence type="ECO:0000256" key="8">
    <source>
        <dbReference type="SAM" id="MobiDB-lite"/>
    </source>
</evidence>
<reference evidence="11" key="1">
    <citation type="submission" date="2021-01" db="EMBL/GenBank/DDBJ databases">
        <title>KCTC 19127 draft genome.</title>
        <authorList>
            <person name="An D."/>
        </authorList>
    </citation>
    <scope>NUCLEOTIDE SEQUENCE</scope>
    <source>
        <strain evidence="11">KCTC 19127</strain>
    </source>
</reference>
<evidence type="ECO:0000256" key="3">
    <source>
        <dbReference type="ARBA" id="ARBA00022692"/>
    </source>
</evidence>
<dbReference type="InterPro" id="IPR013099">
    <property type="entry name" value="K_chnl_dom"/>
</dbReference>
<evidence type="ECO:0000313" key="12">
    <source>
        <dbReference type="Proteomes" id="UP000663801"/>
    </source>
</evidence>
<evidence type="ECO:0000259" key="10">
    <source>
        <dbReference type="Pfam" id="PF07885"/>
    </source>
</evidence>
<keyword evidence="3 9" id="KW-0812">Transmembrane</keyword>
<dbReference type="PANTHER" id="PTHR11537">
    <property type="entry name" value="VOLTAGE-GATED POTASSIUM CHANNEL"/>
    <property type="match status" value="1"/>
</dbReference>
<dbReference type="PRINTS" id="PR00169">
    <property type="entry name" value="KCHANNEL"/>
</dbReference>
<dbReference type="InterPro" id="IPR027359">
    <property type="entry name" value="Volt_channel_dom_sf"/>
</dbReference>
<feature type="transmembrane region" description="Helical" evidence="9">
    <location>
        <begin position="38"/>
        <end position="64"/>
    </location>
</feature>
<keyword evidence="2" id="KW-0813">Transport</keyword>
<dbReference type="Proteomes" id="UP000663801">
    <property type="component" value="Unassembled WGS sequence"/>
</dbReference>
<evidence type="ECO:0000256" key="2">
    <source>
        <dbReference type="ARBA" id="ARBA00022448"/>
    </source>
</evidence>
<protein>
    <submittedName>
        <fullName evidence="11">Potassium channel family protein</fullName>
    </submittedName>
</protein>
<comment type="subcellular location">
    <subcellularLocation>
        <location evidence="1">Membrane</location>
        <topology evidence="1">Multi-pass membrane protein</topology>
    </subcellularLocation>
</comment>
<dbReference type="EMBL" id="JAERWL010000016">
    <property type="protein sequence ID" value="MBM9478281.1"/>
    <property type="molecule type" value="Genomic_DNA"/>
</dbReference>
<dbReference type="GO" id="GO:0001508">
    <property type="term" value="P:action potential"/>
    <property type="evidence" value="ECO:0007669"/>
    <property type="project" value="TreeGrafter"/>
</dbReference>
<dbReference type="PANTHER" id="PTHR11537:SF254">
    <property type="entry name" value="POTASSIUM VOLTAGE-GATED CHANNEL PROTEIN SHAB"/>
    <property type="match status" value="1"/>
</dbReference>
<dbReference type="InterPro" id="IPR028325">
    <property type="entry name" value="VG_K_chnl"/>
</dbReference>
<feature type="transmembrane region" description="Helical" evidence="9">
    <location>
        <begin position="114"/>
        <end position="133"/>
    </location>
</feature>